<dbReference type="InterPro" id="IPR004358">
    <property type="entry name" value="Sig_transdc_His_kin-like_C"/>
</dbReference>
<feature type="domain" description="PAS" evidence="8">
    <location>
        <begin position="221"/>
        <end position="279"/>
    </location>
</feature>
<organism evidence="10 11">
    <name type="scientific">Candidatus Nitronauta litoralis</name>
    <dbReference type="NCBI Taxonomy" id="2705533"/>
    <lineage>
        <taxon>Bacteria</taxon>
        <taxon>Pseudomonadati</taxon>
        <taxon>Nitrospinota/Tectimicrobiota group</taxon>
        <taxon>Nitrospinota</taxon>
        <taxon>Nitrospinia</taxon>
        <taxon>Nitrospinales</taxon>
        <taxon>Nitrospinaceae</taxon>
        <taxon>Candidatus Nitronauta</taxon>
    </lineage>
</organism>
<dbReference type="Gene3D" id="3.30.565.10">
    <property type="entry name" value="Histidine kinase-like ATPase, C-terminal domain"/>
    <property type="match status" value="1"/>
</dbReference>
<keyword evidence="4" id="KW-0808">Transferase</keyword>
<evidence type="ECO:0000259" key="9">
    <source>
        <dbReference type="PROSITE" id="PS50113"/>
    </source>
</evidence>
<dbReference type="PROSITE" id="PS50113">
    <property type="entry name" value="PAC"/>
    <property type="match status" value="2"/>
</dbReference>
<sequence>MAILIAMLIFYIDFSVELGVAVGVSYVAVILIGFWARNRSVIIQLAVFCTILTLLGWWISPDGGEAWKVMSNRCLSLFAIWVTGFLCFIQQTKEDQLLESQFRLGTIFNSVPAMIWYKDPQNRILKVNQFGADLMGISAKDIEGHSMAEFFPGEADDCHLSDLEVIRTGKPKFGLVGEWKTKKGLRWLRTDKVPFREKNGEVIGVILFSEDITDSRKSQEQLALMYTAIEQSHTAVMISDNQGRIEYVNPSFCDNTGYSRDEIIGKSTGILKSGEHPKEFYTRLWKTLKSGEIWRGEFINRTKTGTLYPELVTIHPIRNYKGKITHFVWVRIDDVERRQTMRQLQKYARELARSNKDLDEFASIASHDIQEPLRKIISFGEKLSAGYSSVLDERGINYLNRMVDAAGRLRNLVRDLIGLSRVSRDVRTFAPVDLNQILGEVLVDLEFTIEETEAVVEKKPLPSIEGNRAQLYQLFQNLVSNALKFHKKHSQPQISISCKQQEKGEVEIEIRDQGIGFDEKYLDKIFKPFERLHTVLDGYTGSGIGLALCRKIVNAHGGSISATSQPGKGAVFKVKLPEKQKFMSNPIPEDLL</sequence>
<dbReference type="PANTHER" id="PTHR43304:SF1">
    <property type="entry name" value="PAC DOMAIN-CONTAINING PROTEIN"/>
    <property type="match status" value="1"/>
</dbReference>
<dbReference type="InterPro" id="IPR013656">
    <property type="entry name" value="PAS_4"/>
</dbReference>
<feature type="transmembrane region" description="Helical" evidence="6">
    <location>
        <begin position="41"/>
        <end position="58"/>
    </location>
</feature>
<dbReference type="CDD" id="cd00082">
    <property type="entry name" value="HisKA"/>
    <property type="match status" value="1"/>
</dbReference>
<dbReference type="SUPFAM" id="SSF55785">
    <property type="entry name" value="PYP-like sensor domain (PAS domain)"/>
    <property type="match status" value="2"/>
</dbReference>
<dbReference type="InterPro" id="IPR052162">
    <property type="entry name" value="Sensor_kinase/Photoreceptor"/>
</dbReference>
<dbReference type="SMART" id="SM00091">
    <property type="entry name" value="PAS"/>
    <property type="match status" value="2"/>
</dbReference>
<evidence type="ECO:0000259" key="8">
    <source>
        <dbReference type="PROSITE" id="PS50112"/>
    </source>
</evidence>
<dbReference type="GO" id="GO:0000155">
    <property type="term" value="F:phosphorelay sensor kinase activity"/>
    <property type="evidence" value="ECO:0007669"/>
    <property type="project" value="InterPro"/>
</dbReference>
<dbReference type="KEGG" id="nli:G3M70_04335"/>
<gene>
    <name evidence="10" type="ORF">G3M70_04335</name>
</gene>
<dbReference type="InterPro" id="IPR000700">
    <property type="entry name" value="PAS-assoc_C"/>
</dbReference>
<dbReference type="InterPro" id="IPR013767">
    <property type="entry name" value="PAS_fold"/>
</dbReference>
<dbReference type="Gene3D" id="3.30.450.20">
    <property type="entry name" value="PAS domain"/>
    <property type="match status" value="2"/>
</dbReference>
<dbReference type="EMBL" id="CP048685">
    <property type="protein sequence ID" value="QPJ61156.1"/>
    <property type="molecule type" value="Genomic_DNA"/>
</dbReference>
<dbReference type="InterPro" id="IPR003594">
    <property type="entry name" value="HATPase_dom"/>
</dbReference>
<evidence type="ECO:0000256" key="3">
    <source>
        <dbReference type="ARBA" id="ARBA00022553"/>
    </source>
</evidence>
<dbReference type="AlphaFoldDB" id="A0A7T0FZV3"/>
<evidence type="ECO:0000259" key="7">
    <source>
        <dbReference type="PROSITE" id="PS50109"/>
    </source>
</evidence>
<dbReference type="InterPro" id="IPR036097">
    <property type="entry name" value="HisK_dim/P_sf"/>
</dbReference>
<keyword evidence="3" id="KW-0597">Phosphoprotein</keyword>
<dbReference type="PROSITE" id="PS50112">
    <property type="entry name" value="PAS"/>
    <property type="match status" value="2"/>
</dbReference>
<dbReference type="PRINTS" id="PR00344">
    <property type="entry name" value="BCTRLSENSOR"/>
</dbReference>
<evidence type="ECO:0000256" key="4">
    <source>
        <dbReference type="ARBA" id="ARBA00022679"/>
    </source>
</evidence>
<protein>
    <recommendedName>
        <fullName evidence="2">histidine kinase</fullName>
        <ecNumber evidence="2">2.7.13.3</ecNumber>
    </recommendedName>
</protein>
<dbReference type="InterPro" id="IPR000014">
    <property type="entry name" value="PAS"/>
</dbReference>
<dbReference type="NCBIfam" id="TIGR00229">
    <property type="entry name" value="sensory_box"/>
    <property type="match status" value="2"/>
</dbReference>
<feature type="domain" description="PAC" evidence="9">
    <location>
        <begin position="292"/>
        <end position="346"/>
    </location>
</feature>
<dbReference type="InterPro" id="IPR003661">
    <property type="entry name" value="HisK_dim/P_dom"/>
</dbReference>
<dbReference type="Pfam" id="PF02518">
    <property type="entry name" value="HATPase_c"/>
    <property type="match status" value="1"/>
</dbReference>
<dbReference type="Proteomes" id="UP000594688">
    <property type="component" value="Chromosome"/>
</dbReference>
<feature type="domain" description="PAC" evidence="9">
    <location>
        <begin position="169"/>
        <end position="224"/>
    </location>
</feature>
<dbReference type="GO" id="GO:0006355">
    <property type="term" value="P:regulation of DNA-templated transcription"/>
    <property type="evidence" value="ECO:0007669"/>
    <property type="project" value="InterPro"/>
</dbReference>
<feature type="domain" description="PAS" evidence="8">
    <location>
        <begin position="100"/>
        <end position="151"/>
    </location>
</feature>
<dbReference type="SMART" id="SM00387">
    <property type="entry name" value="HATPase_c"/>
    <property type="match status" value="1"/>
</dbReference>
<keyword evidence="6" id="KW-0812">Transmembrane</keyword>
<dbReference type="InterPro" id="IPR001610">
    <property type="entry name" value="PAC"/>
</dbReference>
<dbReference type="SMART" id="SM00388">
    <property type="entry name" value="HisKA"/>
    <property type="match status" value="1"/>
</dbReference>
<feature type="domain" description="Histidine kinase" evidence="7">
    <location>
        <begin position="364"/>
        <end position="580"/>
    </location>
</feature>
<reference evidence="10 11" key="1">
    <citation type="submission" date="2020-02" db="EMBL/GenBank/DDBJ databases">
        <title>Genomic and physiological characterization of two novel Nitrospinaceae genera.</title>
        <authorList>
            <person name="Mueller A.J."/>
            <person name="Jung M.-Y."/>
            <person name="Strachan C.R."/>
            <person name="Herbold C.W."/>
            <person name="Kirkegaard R.H."/>
            <person name="Daims H."/>
        </authorList>
    </citation>
    <scope>NUCLEOTIDE SEQUENCE [LARGE SCALE GENOMIC DNA]</scope>
    <source>
        <strain evidence="10">EB</strain>
    </source>
</reference>
<name>A0A7T0FZV3_9BACT</name>
<dbReference type="CDD" id="cd00130">
    <property type="entry name" value="PAS"/>
    <property type="match status" value="2"/>
</dbReference>
<dbReference type="Pfam" id="PF08448">
    <property type="entry name" value="PAS_4"/>
    <property type="match status" value="1"/>
</dbReference>
<feature type="transmembrane region" description="Helical" evidence="6">
    <location>
        <begin position="6"/>
        <end position="34"/>
    </location>
</feature>
<proteinExistence type="predicted"/>
<comment type="catalytic activity">
    <reaction evidence="1">
        <text>ATP + protein L-histidine = ADP + protein N-phospho-L-histidine.</text>
        <dbReference type="EC" id="2.7.13.3"/>
    </reaction>
</comment>
<evidence type="ECO:0000256" key="6">
    <source>
        <dbReference type="SAM" id="Phobius"/>
    </source>
</evidence>
<evidence type="ECO:0000256" key="2">
    <source>
        <dbReference type="ARBA" id="ARBA00012438"/>
    </source>
</evidence>
<evidence type="ECO:0000313" key="11">
    <source>
        <dbReference type="Proteomes" id="UP000594688"/>
    </source>
</evidence>
<dbReference type="SUPFAM" id="SSF55874">
    <property type="entry name" value="ATPase domain of HSP90 chaperone/DNA topoisomerase II/histidine kinase"/>
    <property type="match status" value="1"/>
</dbReference>
<dbReference type="PANTHER" id="PTHR43304">
    <property type="entry name" value="PHYTOCHROME-LIKE PROTEIN CPH1"/>
    <property type="match status" value="1"/>
</dbReference>
<evidence type="ECO:0000313" key="10">
    <source>
        <dbReference type="EMBL" id="QPJ61156.1"/>
    </source>
</evidence>
<evidence type="ECO:0000256" key="1">
    <source>
        <dbReference type="ARBA" id="ARBA00000085"/>
    </source>
</evidence>
<dbReference type="InterPro" id="IPR035965">
    <property type="entry name" value="PAS-like_dom_sf"/>
</dbReference>
<dbReference type="Gene3D" id="1.10.287.130">
    <property type="match status" value="1"/>
</dbReference>
<dbReference type="EC" id="2.7.13.3" evidence="2"/>
<dbReference type="SMART" id="SM00086">
    <property type="entry name" value="PAC"/>
    <property type="match status" value="2"/>
</dbReference>
<keyword evidence="6" id="KW-1133">Transmembrane helix</keyword>
<evidence type="ECO:0000256" key="5">
    <source>
        <dbReference type="ARBA" id="ARBA00022777"/>
    </source>
</evidence>
<dbReference type="FunFam" id="3.30.565.10:FF:000006">
    <property type="entry name" value="Sensor histidine kinase WalK"/>
    <property type="match status" value="1"/>
</dbReference>
<dbReference type="InterPro" id="IPR036890">
    <property type="entry name" value="HATPase_C_sf"/>
</dbReference>
<accession>A0A7T0FZV3</accession>
<dbReference type="SUPFAM" id="SSF47384">
    <property type="entry name" value="Homodimeric domain of signal transducing histidine kinase"/>
    <property type="match status" value="1"/>
</dbReference>
<dbReference type="PROSITE" id="PS50109">
    <property type="entry name" value="HIS_KIN"/>
    <property type="match status" value="1"/>
</dbReference>
<keyword evidence="6" id="KW-0472">Membrane</keyword>
<keyword evidence="5" id="KW-0418">Kinase</keyword>
<dbReference type="InterPro" id="IPR005467">
    <property type="entry name" value="His_kinase_dom"/>
</dbReference>
<dbReference type="Pfam" id="PF00989">
    <property type="entry name" value="PAS"/>
    <property type="match status" value="1"/>
</dbReference>
<dbReference type="Pfam" id="PF00512">
    <property type="entry name" value="HisKA"/>
    <property type="match status" value="1"/>
</dbReference>